<keyword evidence="3" id="KW-1185">Reference proteome</keyword>
<reference evidence="2 3" key="1">
    <citation type="submission" date="2023-03" db="EMBL/GenBank/DDBJ databases">
        <title>WGS of Methanotrichaceae archaeon Mx.</title>
        <authorList>
            <person name="Sorokin D.Y."/>
            <person name="Merkel A.Y."/>
        </authorList>
    </citation>
    <scope>NUCLEOTIDE SEQUENCE [LARGE SCALE GENOMIC DNA]</scope>
    <source>
        <strain evidence="2 3">Mx</strain>
    </source>
</reference>
<dbReference type="RefSeq" id="WP_316965859.1">
    <property type="nucleotide sequence ID" value="NZ_JARFPK010000007.1"/>
</dbReference>
<name>A0ABT5X5X7_9EURY</name>
<dbReference type="Proteomes" id="UP001220010">
    <property type="component" value="Unassembled WGS sequence"/>
</dbReference>
<evidence type="ECO:0000256" key="1">
    <source>
        <dbReference type="SAM" id="Phobius"/>
    </source>
</evidence>
<keyword evidence="1" id="KW-1133">Transmembrane helix</keyword>
<sequence length="50" mass="5688">MAYSALSDIGSALFGSIVVGAAILIWGERKREREEVRLREEDRILRRKGI</sequence>
<proteinExistence type="predicted"/>
<organism evidence="2 3">
    <name type="scientific">Candidatus Methanocrinis natronophilus</name>
    <dbReference type="NCBI Taxonomy" id="3033396"/>
    <lineage>
        <taxon>Archaea</taxon>
        <taxon>Methanobacteriati</taxon>
        <taxon>Methanobacteriota</taxon>
        <taxon>Stenosarchaea group</taxon>
        <taxon>Methanomicrobia</taxon>
        <taxon>Methanotrichales</taxon>
        <taxon>Methanotrichaceae</taxon>
        <taxon>Methanocrinis</taxon>
    </lineage>
</organism>
<comment type="caution">
    <text evidence="2">The sequence shown here is derived from an EMBL/GenBank/DDBJ whole genome shotgun (WGS) entry which is preliminary data.</text>
</comment>
<keyword evidence="1" id="KW-0472">Membrane</keyword>
<gene>
    <name evidence="2" type="ORF">P0O15_02775</name>
</gene>
<accession>A0ABT5X5X7</accession>
<evidence type="ECO:0000313" key="3">
    <source>
        <dbReference type="Proteomes" id="UP001220010"/>
    </source>
</evidence>
<dbReference type="EMBL" id="JARFPK010000007">
    <property type="protein sequence ID" value="MDF0590102.1"/>
    <property type="molecule type" value="Genomic_DNA"/>
</dbReference>
<protein>
    <submittedName>
        <fullName evidence="2">Uncharacterized protein</fullName>
    </submittedName>
</protein>
<keyword evidence="1" id="KW-0812">Transmembrane</keyword>
<feature type="transmembrane region" description="Helical" evidence="1">
    <location>
        <begin position="6"/>
        <end position="27"/>
    </location>
</feature>
<evidence type="ECO:0000313" key="2">
    <source>
        <dbReference type="EMBL" id="MDF0590102.1"/>
    </source>
</evidence>